<dbReference type="EMBL" id="JACEIO010000073">
    <property type="protein sequence ID" value="MBA4538758.1"/>
    <property type="molecule type" value="Genomic_DNA"/>
</dbReference>
<dbReference type="FunFam" id="3.40.50.980:FF:000002">
    <property type="entry name" value="Enterobactin synthetase component F"/>
    <property type="match status" value="1"/>
</dbReference>
<dbReference type="AlphaFoldDB" id="A0A6B3W5U0"/>
<protein>
    <submittedName>
        <fullName evidence="8">Amino acid adenylation domain-containing protein</fullName>
    </submittedName>
</protein>
<dbReference type="SUPFAM" id="SSF47336">
    <property type="entry name" value="ACP-like"/>
    <property type="match status" value="1"/>
</dbReference>
<accession>A0A6B3W5U0</accession>
<evidence type="ECO:0000313" key="8">
    <source>
        <dbReference type="EMBL" id="NEY83111.1"/>
    </source>
</evidence>
<dbReference type="GO" id="GO:0008610">
    <property type="term" value="P:lipid biosynthetic process"/>
    <property type="evidence" value="ECO:0007669"/>
    <property type="project" value="UniProtKB-ARBA"/>
</dbReference>
<dbReference type="InterPro" id="IPR025110">
    <property type="entry name" value="AMP-bd_C"/>
</dbReference>
<dbReference type="FunFam" id="1.10.1200.10:FF:000005">
    <property type="entry name" value="Nonribosomal peptide synthetase 1"/>
    <property type="match status" value="1"/>
</dbReference>
<comment type="similarity">
    <text evidence="2">Belongs to the ATP-dependent AMP-binding enzyme family.</text>
</comment>
<name>A0A6B3W5U0_9BACI</name>
<dbReference type="GO" id="GO:0044550">
    <property type="term" value="P:secondary metabolite biosynthetic process"/>
    <property type="evidence" value="ECO:0007669"/>
    <property type="project" value="TreeGrafter"/>
</dbReference>
<evidence type="ECO:0000313" key="7">
    <source>
        <dbReference type="EMBL" id="MBA4538758.1"/>
    </source>
</evidence>
<dbReference type="NCBIfam" id="TIGR01733">
    <property type="entry name" value="AA-adenyl-dom"/>
    <property type="match status" value="1"/>
</dbReference>
<keyword evidence="5" id="KW-0045">Antibiotic biosynthesis</keyword>
<dbReference type="Gene3D" id="1.10.1200.10">
    <property type="entry name" value="ACP-like"/>
    <property type="match status" value="1"/>
</dbReference>
<dbReference type="PANTHER" id="PTHR45527:SF1">
    <property type="entry name" value="FATTY ACID SYNTHASE"/>
    <property type="match status" value="1"/>
</dbReference>
<dbReference type="InterPro" id="IPR020459">
    <property type="entry name" value="AMP-binding"/>
</dbReference>
<dbReference type="Gene3D" id="3.30.559.30">
    <property type="entry name" value="Nonribosomal peptide synthetase, condensation domain"/>
    <property type="match status" value="1"/>
</dbReference>
<dbReference type="SUPFAM" id="SSF52777">
    <property type="entry name" value="CoA-dependent acyltransferases"/>
    <property type="match status" value="2"/>
</dbReference>
<gene>
    <name evidence="8" type="ORF">G4D64_16805</name>
    <name evidence="7" type="ORF">H1Z61_16900</name>
</gene>
<dbReference type="Proteomes" id="UP000472971">
    <property type="component" value="Unassembled WGS sequence"/>
</dbReference>
<evidence type="ECO:0000313" key="10">
    <source>
        <dbReference type="Proteomes" id="UP000570010"/>
    </source>
</evidence>
<dbReference type="InterPro" id="IPR036736">
    <property type="entry name" value="ACP-like_sf"/>
</dbReference>
<evidence type="ECO:0000256" key="5">
    <source>
        <dbReference type="ARBA" id="ARBA00023194"/>
    </source>
</evidence>
<evidence type="ECO:0000256" key="1">
    <source>
        <dbReference type="ARBA" id="ARBA00001957"/>
    </source>
</evidence>
<dbReference type="Pfam" id="PF13193">
    <property type="entry name" value="AMP-binding_C"/>
    <property type="match status" value="1"/>
</dbReference>
<dbReference type="CDD" id="cd05930">
    <property type="entry name" value="A_NRPS"/>
    <property type="match status" value="1"/>
</dbReference>
<dbReference type="InterPro" id="IPR009081">
    <property type="entry name" value="PP-bd_ACP"/>
</dbReference>
<dbReference type="Proteomes" id="UP000570010">
    <property type="component" value="Unassembled WGS sequence"/>
</dbReference>
<evidence type="ECO:0000313" key="9">
    <source>
        <dbReference type="Proteomes" id="UP000472971"/>
    </source>
</evidence>
<dbReference type="InterPro" id="IPR023213">
    <property type="entry name" value="CAT-like_dom_sf"/>
</dbReference>
<dbReference type="PANTHER" id="PTHR45527">
    <property type="entry name" value="NONRIBOSOMAL PEPTIDE SYNTHETASE"/>
    <property type="match status" value="1"/>
</dbReference>
<dbReference type="Gene3D" id="3.40.50.12780">
    <property type="entry name" value="N-terminal domain of ligase-like"/>
    <property type="match status" value="1"/>
</dbReference>
<dbReference type="Pfam" id="PF00550">
    <property type="entry name" value="PP-binding"/>
    <property type="match status" value="1"/>
</dbReference>
<comment type="cofactor">
    <cofactor evidence="1">
        <name>pantetheine 4'-phosphate</name>
        <dbReference type="ChEBI" id="CHEBI:47942"/>
    </cofactor>
</comment>
<dbReference type="FunFam" id="3.30.300.30:FF:000010">
    <property type="entry name" value="Enterobactin synthetase component F"/>
    <property type="match status" value="1"/>
</dbReference>
<dbReference type="InterPro" id="IPR045851">
    <property type="entry name" value="AMP-bd_C_sf"/>
</dbReference>
<dbReference type="GO" id="GO:0017000">
    <property type="term" value="P:antibiotic biosynthetic process"/>
    <property type="evidence" value="ECO:0007669"/>
    <property type="project" value="UniProtKB-KW"/>
</dbReference>
<dbReference type="SUPFAM" id="SSF56801">
    <property type="entry name" value="Acetyl-CoA synthetase-like"/>
    <property type="match status" value="1"/>
</dbReference>
<dbReference type="Pfam" id="PF00668">
    <property type="entry name" value="Condensation"/>
    <property type="match status" value="1"/>
</dbReference>
<organism evidence="8 9">
    <name type="scientific">Bacillus aquiflavi</name>
    <dbReference type="NCBI Taxonomy" id="2672567"/>
    <lineage>
        <taxon>Bacteria</taxon>
        <taxon>Bacillati</taxon>
        <taxon>Bacillota</taxon>
        <taxon>Bacilli</taxon>
        <taxon>Bacillales</taxon>
        <taxon>Bacillaceae</taxon>
        <taxon>Bacillus</taxon>
    </lineage>
</organism>
<evidence type="ECO:0000259" key="6">
    <source>
        <dbReference type="PROSITE" id="PS50075"/>
    </source>
</evidence>
<dbReference type="GO" id="GO:0043041">
    <property type="term" value="P:amino acid activation for nonribosomal peptide biosynthetic process"/>
    <property type="evidence" value="ECO:0007669"/>
    <property type="project" value="TreeGrafter"/>
</dbReference>
<dbReference type="Pfam" id="PF00501">
    <property type="entry name" value="AMP-binding"/>
    <property type="match status" value="1"/>
</dbReference>
<keyword evidence="4" id="KW-0597">Phosphoprotein</keyword>
<dbReference type="GO" id="GO:0003824">
    <property type="term" value="F:catalytic activity"/>
    <property type="evidence" value="ECO:0007669"/>
    <property type="project" value="InterPro"/>
</dbReference>
<dbReference type="InterPro" id="IPR042099">
    <property type="entry name" value="ANL_N_sf"/>
</dbReference>
<keyword evidence="3" id="KW-0596">Phosphopantetheine</keyword>
<dbReference type="PROSITE" id="PS00012">
    <property type="entry name" value="PHOSPHOPANTETHEINE"/>
    <property type="match status" value="1"/>
</dbReference>
<dbReference type="InterPro" id="IPR010071">
    <property type="entry name" value="AA_adenyl_dom"/>
</dbReference>
<keyword evidence="9" id="KW-1185">Reference proteome</keyword>
<dbReference type="InterPro" id="IPR020845">
    <property type="entry name" value="AMP-binding_CS"/>
</dbReference>
<dbReference type="InterPro" id="IPR000873">
    <property type="entry name" value="AMP-dep_synth/lig_dom"/>
</dbReference>
<dbReference type="GO" id="GO:0031177">
    <property type="term" value="F:phosphopantetheine binding"/>
    <property type="evidence" value="ECO:0007669"/>
    <property type="project" value="TreeGrafter"/>
</dbReference>
<feature type="domain" description="Carrier" evidence="6">
    <location>
        <begin position="417"/>
        <end position="494"/>
    </location>
</feature>
<dbReference type="FunFam" id="2.30.38.10:FF:000001">
    <property type="entry name" value="Non-ribosomal peptide synthetase PvdI"/>
    <property type="match status" value="1"/>
</dbReference>
<dbReference type="InterPro" id="IPR001242">
    <property type="entry name" value="Condensation_dom"/>
</dbReference>
<dbReference type="InterPro" id="IPR006162">
    <property type="entry name" value="Ppantetheine_attach_site"/>
</dbReference>
<reference evidence="8 9" key="1">
    <citation type="submission" date="2020-02" db="EMBL/GenBank/DDBJ databases">
        <title>Bacillus aquiflavi sp. nov., isolated from yellow water of strong flavor Chinese baijiu in Yibin region of China.</title>
        <authorList>
            <person name="Xie J."/>
        </authorList>
    </citation>
    <scope>NUCLEOTIDE SEQUENCE [LARGE SCALE GENOMIC DNA]</scope>
    <source>
        <strain evidence="8 9">3H-10</strain>
    </source>
</reference>
<dbReference type="CDD" id="cd19531">
    <property type="entry name" value="LCL_NRPS-like"/>
    <property type="match status" value="1"/>
</dbReference>
<dbReference type="PROSITE" id="PS50075">
    <property type="entry name" value="CARRIER"/>
    <property type="match status" value="1"/>
</dbReference>
<dbReference type="GO" id="GO:0005829">
    <property type="term" value="C:cytosol"/>
    <property type="evidence" value="ECO:0007669"/>
    <property type="project" value="TreeGrafter"/>
</dbReference>
<feature type="non-terminal residue" evidence="8">
    <location>
        <position position="1"/>
    </location>
</feature>
<comment type="caution">
    <text evidence="8">The sequence shown here is derived from an EMBL/GenBank/DDBJ whole genome shotgun (WGS) entry which is preliminary data.</text>
</comment>
<evidence type="ECO:0000256" key="2">
    <source>
        <dbReference type="ARBA" id="ARBA00006432"/>
    </source>
</evidence>
<dbReference type="PROSITE" id="PS00455">
    <property type="entry name" value="AMP_BINDING"/>
    <property type="match status" value="1"/>
</dbReference>
<sequence length="951" mass="110366">TIMKDSRTCLLLTQDKYKETLRAYHENMIVVDDRKDDEEEVTDLNRVNNGEHLAYVIYTSGSTGTPKGVMIEHRNVLNTLLGLQRKFPINDGDAYLLKAPFIFDASVVELFGWMIAGGRLVILEPEMEKDPAEIFSVIQKEQVTHVNFVPSMLQAFIDMIADEQLKELTNLKYIFIGGEALTPKLAKLAKELLPYTQLFNLYGPTEACIYTTGYSLNNHNLETSILPIGKPLQNTEVYIVNNEDKLQPIGIPGELCICGKGVARGYLYDQERTKEKFIANPYKENAILYKTGDLVRWLPNGNIEYLGRKDFQIKIRGNRVEIGEIEYCLMQREAVREAVVVDREDNQGRKYLCAYIVADVEWSNREWSQYMAEKLPDYMIPAHFIHLDKMPLSPNGKLDRKALPKEETFINEQEYVAPRNEVEKQLVQIWSEVLAIEGNKIGVTHDFFELGGHSLNAITLLTKINEKFNKEINLREIFRMSTIESMAVHIIKSEQFMHKPIEKAPKKEYYPLSYVQQRLFILEQTKQMGTSYNMPVLLEIEGDLDIHRLEETLNKLIKRHEAFRTSFHFLNGKFVQRVHSMIPFSLEYEVMRESNIYTNIEKLIEPFDLEKAPLIRAKLFKVGDAKFILCLDVHHIVADGFSLQILLNEIIRIYDGERLPDNSLQYKDYAVWQQSSDFNKQLRKQEMYWRDLYKGDIPVDTIPVDFPRSNSSSNRRKVFYYPMNEETSKGLMKICKEYKTTLFQTFFTLYTILVSKYTNSDDVIIGTPTAGRTHVDVENIVGMFVNTLAIRNQPKADMTFKDFLYKVKENTMLAFENQDYPYEMLLENLQVHDLIRSQGIINTMFIYKEDKINHSFSNIAGLKLKEYPYESGKAKFDLTVNAIKSEDIFNLHLVYKDNLFKEETIKQMAQNIDSIAKQVVQDINIKIANIKIEKNQTAEEISFPEDLTFSF</sequence>
<proteinExistence type="inferred from homology"/>
<dbReference type="Gene3D" id="3.30.559.10">
    <property type="entry name" value="Chloramphenicol acetyltransferase-like domain"/>
    <property type="match status" value="1"/>
</dbReference>
<dbReference type="RefSeq" id="WP_163243513.1">
    <property type="nucleotide sequence ID" value="NZ_JAAIWN010000075.1"/>
</dbReference>
<reference evidence="7 10" key="2">
    <citation type="submission" date="2020-07" db="EMBL/GenBank/DDBJ databases">
        <authorList>
            <person name="Feng H."/>
        </authorList>
    </citation>
    <scope>NUCLEOTIDE SEQUENCE [LARGE SCALE GENOMIC DNA]</scope>
    <source>
        <strain evidence="10">s-12</strain>
        <strain evidence="7">S-12</strain>
    </source>
</reference>
<evidence type="ECO:0000256" key="3">
    <source>
        <dbReference type="ARBA" id="ARBA00022450"/>
    </source>
</evidence>
<dbReference type="PRINTS" id="PR00154">
    <property type="entry name" value="AMPBINDING"/>
</dbReference>
<evidence type="ECO:0000256" key="4">
    <source>
        <dbReference type="ARBA" id="ARBA00022553"/>
    </source>
</evidence>
<dbReference type="EMBL" id="JAAIWN010000075">
    <property type="protein sequence ID" value="NEY83111.1"/>
    <property type="molecule type" value="Genomic_DNA"/>
</dbReference>
<dbReference type="Gene3D" id="3.30.300.30">
    <property type="match status" value="1"/>
</dbReference>